<dbReference type="EMBL" id="CP065321">
    <property type="protein sequence ID" value="QQR29310.1"/>
    <property type="molecule type" value="Genomic_DNA"/>
</dbReference>
<dbReference type="Proteomes" id="UP000596035">
    <property type="component" value="Chromosome"/>
</dbReference>
<dbReference type="RefSeq" id="WP_066535051.1">
    <property type="nucleotide sequence ID" value="NZ_CAJTCQ010000004.1"/>
</dbReference>
<dbReference type="InterPro" id="IPR011642">
    <property type="entry name" value="Gate_dom"/>
</dbReference>
<reference evidence="3" key="1">
    <citation type="journal article" date="2017" name="Genome Announc.">
        <title>High-Quality Whole-Genome Sequences of the Oligo-Mouse-Microbiota Bacterial Community.</title>
        <authorList>
            <person name="Garzetti D."/>
            <person name="Brugiroux S."/>
            <person name="Bunk B."/>
            <person name="Pukall R."/>
            <person name="McCoy K.D."/>
            <person name="Macpherson A.J."/>
            <person name="Stecher B."/>
        </authorList>
    </citation>
    <scope>NUCLEOTIDE SEQUENCE</scope>
    <source>
        <strain evidence="3">KB18</strain>
    </source>
</reference>
<feature type="domain" description="Nucleoside transporter/FeoB GTPase Gate" evidence="2">
    <location>
        <begin position="43"/>
        <end position="142"/>
    </location>
</feature>
<evidence type="ECO:0000259" key="2">
    <source>
        <dbReference type="Pfam" id="PF07670"/>
    </source>
</evidence>
<dbReference type="EMBL" id="CP021422">
    <property type="protein sequence ID" value="ASB40021.1"/>
    <property type="molecule type" value="Genomic_DNA"/>
</dbReference>
<sequence length="174" mass="17937">MEQIGAAALPVIIGVILLFGFLRGVDVFDAFVSGAKEGIHTTLGLLPTLIGLIVAVSMVRASGLLEVLCALCEPLAKTLGISTEVLPLALLRPISGSGSSAYTLSLLEQFGPDSETGKIASVLASSTETTFYAVTVYFGAVGCKKLRHTLPAALLGDCMAVALSVATVKFFSGF</sequence>
<feature type="transmembrane region" description="Helical" evidence="1">
    <location>
        <begin position="7"/>
        <end position="25"/>
    </location>
</feature>
<evidence type="ECO:0000313" key="6">
    <source>
        <dbReference type="Proteomes" id="UP000596035"/>
    </source>
</evidence>
<organism evidence="4 6">
    <name type="scientific">Acutalibacter muris</name>
    <dbReference type="NCBI Taxonomy" id="1796620"/>
    <lineage>
        <taxon>Bacteria</taxon>
        <taxon>Bacillati</taxon>
        <taxon>Bacillota</taxon>
        <taxon>Clostridia</taxon>
        <taxon>Eubacteriales</taxon>
        <taxon>Acutalibacteraceae</taxon>
        <taxon>Acutalibacter</taxon>
    </lineage>
</organism>
<gene>
    <name evidence="3" type="ORF">ADH66_04725</name>
    <name evidence="4" type="ORF">I5Q82_14795</name>
</gene>
<dbReference type="GO" id="GO:0005886">
    <property type="term" value="C:plasma membrane"/>
    <property type="evidence" value="ECO:0007669"/>
    <property type="project" value="TreeGrafter"/>
</dbReference>
<keyword evidence="5" id="KW-1185">Reference proteome</keyword>
<accession>A0A1Z2XNP7</accession>
<dbReference type="KEGG" id="amur:ADH66_04725"/>
<dbReference type="AlphaFoldDB" id="A0A1Z2XNP7"/>
<evidence type="ECO:0000313" key="5">
    <source>
        <dbReference type="Proteomes" id="UP000196710"/>
    </source>
</evidence>
<keyword evidence="1" id="KW-0472">Membrane</keyword>
<dbReference type="InterPro" id="IPR052549">
    <property type="entry name" value="SpmB"/>
</dbReference>
<evidence type="ECO:0000313" key="4">
    <source>
        <dbReference type="EMBL" id="QQR29310.1"/>
    </source>
</evidence>
<dbReference type="Pfam" id="PF07670">
    <property type="entry name" value="Gate"/>
    <property type="match status" value="1"/>
</dbReference>
<dbReference type="PANTHER" id="PTHR35793:SF2">
    <property type="entry name" value="INNER MEMBRANE PROTEIN YJIG"/>
    <property type="match status" value="1"/>
</dbReference>
<keyword evidence="1" id="KW-0812">Transmembrane</keyword>
<evidence type="ECO:0000313" key="3">
    <source>
        <dbReference type="EMBL" id="ASB40021.1"/>
    </source>
</evidence>
<proteinExistence type="predicted"/>
<keyword evidence="1" id="KW-1133">Transmembrane helix</keyword>
<evidence type="ECO:0000256" key="1">
    <source>
        <dbReference type="SAM" id="Phobius"/>
    </source>
</evidence>
<reference evidence="5" key="2">
    <citation type="submission" date="2017-05" db="EMBL/GenBank/DDBJ databases">
        <title>Improved OligoMM genomes.</title>
        <authorList>
            <person name="Garzetti D."/>
        </authorList>
    </citation>
    <scope>NUCLEOTIDE SEQUENCE [LARGE SCALE GENOMIC DNA]</scope>
    <source>
        <strain evidence="5">KB18</strain>
    </source>
</reference>
<reference evidence="4 6" key="3">
    <citation type="submission" date="2020-11" db="EMBL/GenBank/DDBJ databases">
        <title>Closed and high quality bacterial genomes of the OMM12 community.</title>
        <authorList>
            <person name="Marbouty M."/>
            <person name="Lamy-Besnier Q."/>
            <person name="Debarbieux L."/>
            <person name="Koszul R."/>
        </authorList>
    </citation>
    <scope>NUCLEOTIDE SEQUENCE [LARGE SCALE GENOMIC DNA]</scope>
    <source>
        <strain evidence="4 6">KB18</strain>
    </source>
</reference>
<protein>
    <submittedName>
        <fullName evidence="4">Spore maturation protein</fullName>
    </submittedName>
</protein>
<dbReference type="Proteomes" id="UP000196710">
    <property type="component" value="Chromosome"/>
</dbReference>
<dbReference type="PANTHER" id="PTHR35793">
    <property type="entry name" value="INNER MEMBRANE PROTEIN YJIG"/>
    <property type="match status" value="1"/>
</dbReference>
<name>A0A1Z2XNP7_9FIRM</name>
<feature type="transmembrane region" description="Helical" evidence="1">
    <location>
        <begin position="45"/>
        <end position="71"/>
    </location>
</feature>